<evidence type="ECO:0000256" key="1">
    <source>
        <dbReference type="SAM" id="SignalP"/>
    </source>
</evidence>
<dbReference type="Gene3D" id="2.40.10.410">
    <property type="entry name" value="FlgT, C-terminal domain"/>
    <property type="match status" value="1"/>
</dbReference>
<evidence type="ECO:0000259" key="3">
    <source>
        <dbReference type="Pfam" id="PF16539"/>
    </source>
</evidence>
<keyword evidence="5" id="KW-0969">Cilium</keyword>
<evidence type="ECO:0000313" key="6">
    <source>
        <dbReference type="Proteomes" id="UP000032352"/>
    </source>
</evidence>
<feature type="domain" description="Flagellar assembly protein T middle" evidence="3">
    <location>
        <begin position="113"/>
        <end position="268"/>
    </location>
</feature>
<feature type="signal peptide" evidence="1">
    <location>
        <begin position="1"/>
        <end position="23"/>
    </location>
</feature>
<dbReference type="InterPro" id="IPR032370">
    <property type="entry name" value="FlgT_N"/>
</dbReference>
<keyword evidence="1" id="KW-0732">Signal</keyword>
<dbReference type="InterPro" id="IPR038180">
    <property type="entry name" value="FlgT_N_sf"/>
</dbReference>
<dbReference type="InterPro" id="IPR038165">
    <property type="entry name" value="FlgT_C_sf"/>
</dbReference>
<dbReference type="InterPro" id="IPR032388">
    <property type="entry name" value="FlgT_C"/>
</dbReference>
<proteinExistence type="predicted"/>
<dbReference type="KEGG" id="tvd:SG34_021975"/>
<dbReference type="InterPro" id="IPR032386">
    <property type="entry name" value="FlgT_M"/>
</dbReference>
<dbReference type="EMBL" id="CP059733">
    <property type="protein sequence ID" value="WDE04008.1"/>
    <property type="molecule type" value="Genomic_DNA"/>
</dbReference>
<dbReference type="Pfam" id="PF16539">
    <property type="entry name" value="FlgT_M"/>
    <property type="match status" value="1"/>
</dbReference>
<dbReference type="Pfam" id="PF16538">
    <property type="entry name" value="FlgT_C"/>
    <property type="match status" value="1"/>
</dbReference>
<organism evidence="5 6">
    <name type="scientific">Thalassomonas viridans</name>
    <dbReference type="NCBI Taxonomy" id="137584"/>
    <lineage>
        <taxon>Bacteria</taxon>
        <taxon>Pseudomonadati</taxon>
        <taxon>Pseudomonadota</taxon>
        <taxon>Gammaproteobacteria</taxon>
        <taxon>Alteromonadales</taxon>
        <taxon>Colwelliaceae</taxon>
        <taxon>Thalassomonas</taxon>
    </lineage>
</organism>
<evidence type="ECO:0000259" key="2">
    <source>
        <dbReference type="Pfam" id="PF16538"/>
    </source>
</evidence>
<dbReference type="Gene3D" id="3.40.50.10610">
    <property type="entry name" value="ABC-type transport auxiliary lipoprotein component"/>
    <property type="match status" value="1"/>
</dbReference>
<dbReference type="Pfam" id="PF16548">
    <property type="entry name" value="FlgT_N"/>
    <property type="match status" value="1"/>
</dbReference>
<gene>
    <name evidence="5" type="ORF">SG34_021975</name>
</gene>
<reference evidence="5 6" key="2">
    <citation type="journal article" date="2022" name="Mar. Drugs">
        <title>Bioassay-Guided Fractionation Leads to the Detection of Cholic Acid Generated by the Rare Thalassomonas sp.</title>
        <authorList>
            <person name="Pheiffer F."/>
            <person name="Schneider Y.K."/>
            <person name="Hansen E.H."/>
            <person name="Andersen J.H."/>
            <person name="Isaksson J."/>
            <person name="Busche T."/>
            <person name="R C."/>
            <person name="Kalinowski J."/>
            <person name="Zyl L.V."/>
            <person name="Trindade M."/>
        </authorList>
    </citation>
    <scope>NUCLEOTIDE SEQUENCE [LARGE SCALE GENOMIC DNA]</scope>
    <source>
        <strain evidence="5 6">XOM25</strain>
    </source>
</reference>
<evidence type="ECO:0000313" key="5">
    <source>
        <dbReference type="EMBL" id="WDE04008.1"/>
    </source>
</evidence>
<evidence type="ECO:0000259" key="4">
    <source>
        <dbReference type="Pfam" id="PF16548"/>
    </source>
</evidence>
<accession>A0AAE9YZX9</accession>
<feature type="domain" description="Flagellar assembly protein T C-terminal" evidence="2">
    <location>
        <begin position="312"/>
        <end position="388"/>
    </location>
</feature>
<dbReference type="AlphaFoldDB" id="A0AAE9YZX9"/>
<dbReference type="Proteomes" id="UP000032352">
    <property type="component" value="Chromosome"/>
</dbReference>
<dbReference type="Gene3D" id="3.30.1660.40">
    <property type="entry name" value="FlgT, N-terminal domain"/>
    <property type="match status" value="1"/>
</dbReference>
<name>A0AAE9YZX9_9GAMM</name>
<protein>
    <submittedName>
        <fullName evidence="5">Flagellar assembly protein T N-terminal domain-containing protein</fullName>
    </submittedName>
</protein>
<reference evidence="5 6" key="1">
    <citation type="journal article" date="2015" name="Genome Announc.">
        <title>Draft Genome Sequences of Marine Isolates of Thalassomonas viridans and Thalassomonas actiniarum.</title>
        <authorList>
            <person name="Olonade I."/>
            <person name="van Zyl L.J."/>
            <person name="Trindade M."/>
        </authorList>
    </citation>
    <scope>NUCLEOTIDE SEQUENCE [LARGE SCALE GENOMIC DNA]</scope>
    <source>
        <strain evidence="5 6">XOM25</strain>
    </source>
</reference>
<sequence>MKMRQWLVIVVLAVLSFSASSQWYETQGQAFILNNDKAAARTQAMENALKKALLVAGASVSSVQQVVNGLLLQDELSIRASGSVNSIEIVDETHSGDQVNITIRADIFPQEKQCFSADFKKSLLLTKSNLLHREQANIGEIYGLDAMLMKLLSKKLKADSQYISTKLALKNKTNFSRLNRSLAYEEIKALSMSLADLTDSQYILFTEIADLSFANENNNQWQFWQENIYDRHLGLSFYLYNGINGEMILEKQYQRKAPWTFGRRQSVDLTGGDFWQSSYGRMTEQTLNEFIRLLDENMMCEPTRGKIVKVSGNELIFNLGSQHGVKIGDEFSLLHLNNFEANNGKQYAGFNVSSYKVKVTQVNRQSAHASTTDEHLLGNIQVDDLVVRY</sequence>
<keyword evidence="5" id="KW-0966">Cell projection</keyword>
<feature type="chain" id="PRO_5042163437" evidence="1">
    <location>
        <begin position="24"/>
        <end position="389"/>
    </location>
</feature>
<keyword evidence="5" id="KW-0282">Flagellum</keyword>
<feature type="domain" description="Flagellar assembly protein T N-terminal" evidence="4">
    <location>
        <begin position="22"/>
        <end position="109"/>
    </location>
</feature>
<keyword evidence="6" id="KW-1185">Reference proteome</keyword>